<gene>
    <name evidence="2" type="ORF">NHU_01534</name>
</gene>
<protein>
    <submittedName>
        <fullName evidence="2">Mobile element protein</fullName>
    </submittedName>
</protein>
<feature type="region of interest" description="Disordered" evidence="1">
    <location>
        <begin position="1"/>
        <end position="21"/>
    </location>
</feature>
<dbReference type="AlphaFoldDB" id="A0A0D6B0T0"/>
<organism evidence="2 3">
    <name type="scientific">Rhodovulum sulfidophilum</name>
    <name type="common">Rhodobacter sulfidophilus</name>
    <dbReference type="NCBI Taxonomy" id="35806"/>
    <lineage>
        <taxon>Bacteria</taxon>
        <taxon>Pseudomonadati</taxon>
        <taxon>Pseudomonadota</taxon>
        <taxon>Alphaproteobacteria</taxon>
        <taxon>Rhodobacterales</taxon>
        <taxon>Paracoccaceae</taxon>
        <taxon>Rhodovulum</taxon>
    </lineage>
</organism>
<reference evidence="2 3" key="1">
    <citation type="submission" date="2015-02" db="EMBL/GenBank/DDBJ databases">
        <title>Genome sequene of Rhodovulum sulfidophilum DSM 2351.</title>
        <authorList>
            <person name="Nagao N."/>
        </authorList>
    </citation>
    <scope>NUCLEOTIDE SEQUENCE [LARGE SCALE GENOMIC DNA]</scope>
    <source>
        <strain evidence="2 3">DSM 2351</strain>
    </source>
</reference>
<evidence type="ECO:0000313" key="3">
    <source>
        <dbReference type="Proteomes" id="UP000064912"/>
    </source>
</evidence>
<name>A0A0D6B0T0_RHOSU</name>
<sequence>MVFRGDGEPFRAVGPRGNGERRKVHMAMDTATSGIRAVASTPGREGDSPVLLEQILDDDDIGTVTTTPAAATAPSSHAVARLSS</sequence>
<evidence type="ECO:0000313" key="2">
    <source>
        <dbReference type="EMBL" id="BAQ68692.1"/>
    </source>
</evidence>
<dbReference type="PATRIC" id="fig|35806.4.peg.1586"/>
<evidence type="ECO:0000256" key="1">
    <source>
        <dbReference type="SAM" id="MobiDB-lite"/>
    </source>
</evidence>
<accession>A0A0D6B0T0</accession>
<proteinExistence type="predicted"/>
<dbReference type="EMBL" id="AP014800">
    <property type="protein sequence ID" value="BAQ68692.1"/>
    <property type="molecule type" value="Genomic_DNA"/>
</dbReference>
<dbReference type="Proteomes" id="UP000064912">
    <property type="component" value="Chromosome"/>
</dbReference>
<dbReference type="KEGG" id="rsu:NHU_01534"/>